<proteinExistence type="predicted"/>
<dbReference type="EMBL" id="GL945444">
    <property type="protein sequence ID" value="EGO19269.1"/>
    <property type="molecule type" value="Genomic_DNA"/>
</dbReference>
<keyword evidence="1" id="KW-0812">Transmembrane</keyword>
<reference evidence="2" key="1">
    <citation type="submission" date="2011-04" db="EMBL/GenBank/DDBJ databases">
        <title>Evolution of plant cell wall degrading machinery underlies the functional diversity of forest fungi.</title>
        <authorList>
            <consortium name="US DOE Joint Genome Institute (JGI-PGF)"/>
            <person name="Eastwood D.C."/>
            <person name="Floudas D."/>
            <person name="Binder M."/>
            <person name="Majcherczyk A."/>
            <person name="Schneider P."/>
            <person name="Aerts A."/>
            <person name="Asiegbu F.O."/>
            <person name="Baker S.E."/>
            <person name="Barry K."/>
            <person name="Bendiksby M."/>
            <person name="Blumentritt M."/>
            <person name="Coutinho P.M."/>
            <person name="Cullen D."/>
            <person name="Cullen D."/>
            <person name="Gathman A."/>
            <person name="Goodell B."/>
            <person name="Henrissat B."/>
            <person name="Ihrmark K."/>
            <person name="Kauserud H."/>
            <person name="Kohler A."/>
            <person name="LaButti K."/>
            <person name="Lapidus A."/>
            <person name="Lavin J.L."/>
            <person name="Lee Y.-H."/>
            <person name="Lindquist E."/>
            <person name="Lilly W."/>
            <person name="Lucas S."/>
            <person name="Morin E."/>
            <person name="Murat C."/>
            <person name="Oguiza J.A."/>
            <person name="Park J."/>
            <person name="Pisabarro A.G."/>
            <person name="Riley R."/>
            <person name="Rosling A."/>
            <person name="Salamov A."/>
            <person name="Schmidt O."/>
            <person name="Schmutz J."/>
            <person name="Skrede I."/>
            <person name="Stenlid J."/>
            <person name="Wiebenga A."/>
            <person name="Xie X."/>
            <person name="Kues U."/>
            <person name="Hibbett D.S."/>
            <person name="Hoffmeister D."/>
            <person name="Hogberg N."/>
            <person name="Martin F."/>
            <person name="Grigoriev I.V."/>
            <person name="Watkinson S.C."/>
        </authorList>
    </citation>
    <scope>NUCLEOTIDE SEQUENCE</scope>
    <source>
        <strain evidence="2">S7.9</strain>
    </source>
</reference>
<sequence length="57" mass="6539">MPLQPTPERPSIWLAVSMFTGLPVILWLYKVNIRILSLACRFFSVNVNHVLGMYFSA</sequence>
<protein>
    <submittedName>
        <fullName evidence="2">Uncharacterized protein</fullName>
    </submittedName>
</protein>
<keyword evidence="1" id="KW-0472">Membrane</keyword>
<dbReference type="AlphaFoldDB" id="F8PC69"/>
<feature type="transmembrane region" description="Helical" evidence="1">
    <location>
        <begin position="12"/>
        <end position="29"/>
    </location>
</feature>
<dbReference type="GeneID" id="18812184"/>
<dbReference type="RefSeq" id="XP_007323990.1">
    <property type="nucleotide sequence ID" value="XM_007323928.1"/>
</dbReference>
<evidence type="ECO:0000313" key="2">
    <source>
        <dbReference type="EMBL" id="EGO19269.1"/>
    </source>
</evidence>
<accession>F8PC69</accession>
<keyword evidence="1" id="KW-1133">Transmembrane helix</keyword>
<organism>
    <name type="scientific">Serpula lacrymans var. lacrymans (strain S7.9)</name>
    <name type="common">Dry rot fungus</name>
    <dbReference type="NCBI Taxonomy" id="578457"/>
    <lineage>
        <taxon>Eukaryota</taxon>
        <taxon>Fungi</taxon>
        <taxon>Dikarya</taxon>
        <taxon>Basidiomycota</taxon>
        <taxon>Agaricomycotina</taxon>
        <taxon>Agaricomycetes</taxon>
        <taxon>Agaricomycetidae</taxon>
        <taxon>Boletales</taxon>
        <taxon>Coniophorineae</taxon>
        <taxon>Serpulaceae</taxon>
        <taxon>Serpula</taxon>
    </lineage>
</organism>
<gene>
    <name evidence="2" type="ORF">SERLADRAFT_402646</name>
</gene>
<dbReference type="HOGENOM" id="CLU_2997904_0_0_1"/>
<name>F8PC69_SERL9</name>
<dbReference type="Proteomes" id="UP000008064">
    <property type="component" value="Unassembled WGS sequence"/>
</dbReference>
<evidence type="ECO:0000256" key="1">
    <source>
        <dbReference type="SAM" id="Phobius"/>
    </source>
</evidence>
<dbReference type="KEGG" id="sla:SERLADRAFT_402646"/>